<dbReference type="InterPro" id="IPR047984">
    <property type="entry name" value="XylE-like"/>
</dbReference>
<feature type="transmembrane region" description="Helical" evidence="11">
    <location>
        <begin position="417"/>
        <end position="440"/>
    </location>
</feature>
<evidence type="ECO:0000313" key="14">
    <source>
        <dbReference type="Proteomes" id="UP000538929"/>
    </source>
</evidence>
<evidence type="ECO:0000256" key="1">
    <source>
        <dbReference type="ARBA" id="ARBA00004651"/>
    </source>
</evidence>
<feature type="transmembrane region" description="Helical" evidence="11">
    <location>
        <begin position="483"/>
        <end position="501"/>
    </location>
</feature>
<comment type="similarity">
    <text evidence="2 9">Belongs to the major facilitator superfamily. Sugar transporter (TC 2.A.1.1) family.</text>
</comment>
<feature type="transmembrane region" description="Helical" evidence="11">
    <location>
        <begin position="377"/>
        <end position="397"/>
    </location>
</feature>
<dbReference type="PROSITE" id="PS00217">
    <property type="entry name" value="SUGAR_TRANSPORT_2"/>
    <property type="match status" value="1"/>
</dbReference>
<evidence type="ECO:0000259" key="12">
    <source>
        <dbReference type="PROSITE" id="PS50850"/>
    </source>
</evidence>
<feature type="transmembrane region" description="Helical" evidence="11">
    <location>
        <begin position="452"/>
        <end position="471"/>
    </location>
</feature>
<keyword evidence="14" id="KW-1185">Reference proteome</keyword>
<dbReference type="AlphaFoldDB" id="A0A7W3TAX0"/>
<proteinExistence type="inferred from homology"/>
<feature type="transmembrane region" description="Helical" evidence="11">
    <location>
        <begin position="227"/>
        <end position="245"/>
    </location>
</feature>
<feature type="transmembrane region" description="Helical" evidence="11">
    <location>
        <begin position="155"/>
        <end position="176"/>
    </location>
</feature>
<dbReference type="InterPro" id="IPR020846">
    <property type="entry name" value="MFS_dom"/>
</dbReference>
<dbReference type="PANTHER" id="PTHR48020:SF12">
    <property type="entry name" value="PROTON MYO-INOSITOL COTRANSPORTER"/>
    <property type="match status" value="1"/>
</dbReference>
<feature type="transmembrane region" description="Helical" evidence="11">
    <location>
        <begin position="130"/>
        <end position="149"/>
    </location>
</feature>
<dbReference type="Gene3D" id="1.20.1250.20">
    <property type="entry name" value="MFS general substrate transporter like domains"/>
    <property type="match status" value="2"/>
</dbReference>
<dbReference type="Proteomes" id="UP000538929">
    <property type="component" value="Unassembled WGS sequence"/>
</dbReference>
<feature type="transmembrane region" description="Helical" evidence="11">
    <location>
        <begin position="349"/>
        <end position="370"/>
    </location>
</feature>
<feature type="transmembrane region" description="Helical" evidence="11">
    <location>
        <begin position="188"/>
        <end position="207"/>
    </location>
</feature>
<keyword evidence="4" id="KW-1003">Cell membrane</keyword>
<dbReference type="GO" id="GO:0005886">
    <property type="term" value="C:plasma membrane"/>
    <property type="evidence" value="ECO:0007669"/>
    <property type="project" value="UniProtKB-SubCell"/>
</dbReference>
<evidence type="ECO:0000256" key="9">
    <source>
        <dbReference type="RuleBase" id="RU003346"/>
    </source>
</evidence>
<keyword evidence="6 11" id="KW-0812">Transmembrane</keyword>
<dbReference type="SUPFAM" id="SSF103473">
    <property type="entry name" value="MFS general substrate transporter"/>
    <property type="match status" value="1"/>
</dbReference>
<gene>
    <name evidence="13" type="ORF">FNQ90_04925</name>
</gene>
<dbReference type="PROSITE" id="PS00216">
    <property type="entry name" value="SUGAR_TRANSPORT_1"/>
    <property type="match status" value="1"/>
</dbReference>
<evidence type="ECO:0000256" key="2">
    <source>
        <dbReference type="ARBA" id="ARBA00010992"/>
    </source>
</evidence>
<sequence length="513" mass="54936">MINLWRSPFVRPGGAARPVPTPHSSHPSRQGRRGAGENVTSTTEKAPRDVPGGRPPHLRHVVFIASVAAMGGFLFGYDSAVINGAVEGIRGRFEVGPGALGTVVAIALLGAALGAVIAGRLADRLGRVRVMQLAALLFAASAIGSMLPFTVWDLALWRTLGGVAIGMASVIAPAYIAEVSPAEYRGRLASFQQAAIVLGIAISQLVNWGLLNLAGGEQRGELLGLEAWQLMLGIEVVPAALYGLMSLRIPESPRYLVSRGRREDARRVLAGVEAVGTDLDARVRQIGERLRTEHRPSWRDLLGGRAGLLPIVWIGIGLSIFQQLVGINVIFYYSNSLWQSVGIDPDASFFYSFTTSLINIVGTVIAMMLVDRIGRKPLALIGSAGMTISLGLAAWAFSHRTGTGDDIRLPDGQATVALVAAHSFVLFFALSWGVVVWVLLGEIFPNRIRAAALGVAASAQWIANFAISQSFPTLSDWNLSGAYVMYATFAFLSFFFVLKWVPEPRGKALEEMG</sequence>
<dbReference type="Pfam" id="PF00083">
    <property type="entry name" value="Sugar_tr"/>
    <property type="match status" value="1"/>
</dbReference>
<dbReference type="EMBL" id="VKHT01000081">
    <property type="protein sequence ID" value="MBB0243466.1"/>
    <property type="molecule type" value="Genomic_DNA"/>
</dbReference>
<evidence type="ECO:0000256" key="4">
    <source>
        <dbReference type="ARBA" id="ARBA00022475"/>
    </source>
</evidence>
<keyword evidence="7 11" id="KW-1133">Transmembrane helix</keyword>
<protein>
    <submittedName>
        <fullName evidence="13">Sugar porter family MFS transporter</fullName>
    </submittedName>
</protein>
<dbReference type="InterPro" id="IPR005828">
    <property type="entry name" value="MFS_sugar_transport-like"/>
</dbReference>
<dbReference type="InterPro" id="IPR050814">
    <property type="entry name" value="Myo-inositol_Transporter"/>
</dbReference>
<evidence type="ECO:0000256" key="7">
    <source>
        <dbReference type="ARBA" id="ARBA00022989"/>
    </source>
</evidence>
<name>A0A7W3TAX0_9ACTN</name>
<feature type="transmembrane region" description="Helical" evidence="11">
    <location>
        <begin position="97"/>
        <end position="118"/>
    </location>
</feature>
<evidence type="ECO:0000256" key="5">
    <source>
        <dbReference type="ARBA" id="ARBA00022597"/>
    </source>
</evidence>
<evidence type="ECO:0000313" key="13">
    <source>
        <dbReference type="EMBL" id="MBB0243466.1"/>
    </source>
</evidence>
<dbReference type="PANTHER" id="PTHR48020">
    <property type="entry name" value="PROTON MYO-INOSITOL COTRANSPORTER"/>
    <property type="match status" value="1"/>
</dbReference>
<dbReference type="GO" id="GO:0022857">
    <property type="term" value="F:transmembrane transporter activity"/>
    <property type="evidence" value="ECO:0007669"/>
    <property type="project" value="InterPro"/>
</dbReference>
<feature type="transmembrane region" description="Helical" evidence="11">
    <location>
        <begin position="308"/>
        <end position="333"/>
    </location>
</feature>
<evidence type="ECO:0000256" key="6">
    <source>
        <dbReference type="ARBA" id="ARBA00022692"/>
    </source>
</evidence>
<dbReference type="InterPro" id="IPR003663">
    <property type="entry name" value="Sugar/inositol_transpt"/>
</dbReference>
<evidence type="ECO:0000256" key="8">
    <source>
        <dbReference type="ARBA" id="ARBA00023136"/>
    </source>
</evidence>
<comment type="caution">
    <text evidence="13">The sequence shown here is derived from an EMBL/GenBank/DDBJ whole genome shotgun (WGS) entry which is preliminary data.</text>
</comment>
<keyword evidence="8 11" id="KW-0472">Membrane</keyword>
<accession>A0A7W3TAX0</accession>
<feature type="region of interest" description="Disordered" evidence="10">
    <location>
        <begin position="12"/>
        <end position="54"/>
    </location>
</feature>
<feature type="domain" description="Major facilitator superfamily (MFS) profile" evidence="12">
    <location>
        <begin position="64"/>
        <end position="505"/>
    </location>
</feature>
<dbReference type="InterPro" id="IPR005829">
    <property type="entry name" value="Sugar_transporter_CS"/>
</dbReference>
<organism evidence="13 14">
    <name type="scientific">Streptomyces alkaliphilus</name>
    <dbReference type="NCBI Taxonomy" id="1472722"/>
    <lineage>
        <taxon>Bacteria</taxon>
        <taxon>Bacillati</taxon>
        <taxon>Actinomycetota</taxon>
        <taxon>Actinomycetes</taxon>
        <taxon>Kitasatosporales</taxon>
        <taxon>Streptomycetaceae</taxon>
        <taxon>Streptomyces</taxon>
    </lineage>
</organism>
<dbReference type="PRINTS" id="PR00171">
    <property type="entry name" value="SUGRTRNSPORT"/>
</dbReference>
<dbReference type="InterPro" id="IPR036259">
    <property type="entry name" value="MFS_trans_sf"/>
</dbReference>
<evidence type="ECO:0000256" key="11">
    <source>
        <dbReference type="SAM" id="Phobius"/>
    </source>
</evidence>
<dbReference type="NCBIfam" id="TIGR00879">
    <property type="entry name" value="SP"/>
    <property type="match status" value="1"/>
</dbReference>
<comment type="subcellular location">
    <subcellularLocation>
        <location evidence="1">Cell membrane</location>
        <topology evidence="1">Multi-pass membrane protein</topology>
    </subcellularLocation>
</comment>
<dbReference type="FunFam" id="1.20.1250.20:FF:000122">
    <property type="entry name" value="D-xylose transporter XylE"/>
    <property type="match status" value="1"/>
</dbReference>
<reference evidence="14" key="1">
    <citation type="submission" date="2019-10" db="EMBL/GenBank/DDBJ databases">
        <title>Streptomyces sp. nov., a novel actinobacterium isolated from alkaline environment.</title>
        <authorList>
            <person name="Golinska P."/>
        </authorList>
    </citation>
    <scope>NUCLEOTIDE SEQUENCE [LARGE SCALE GENOMIC DNA]</scope>
    <source>
        <strain evidence="14">DSM 42118</strain>
    </source>
</reference>
<feature type="transmembrane region" description="Helical" evidence="11">
    <location>
        <begin position="58"/>
        <end position="77"/>
    </location>
</feature>
<keyword evidence="3 9" id="KW-0813">Transport</keyword>
<evidence type="ECO:0000256" key="10">
    <source>
        <dbReference type="SAM" id="MobiDB-lite"/>
    </source>
</evidence>
<keyword evidence="5" id="KW-0762">Sugar transport</keyword>
<dbReference type="CDD" id="cd17359">
    <property type="entry name" value="MFS_XylE_like"/>
    <property type="match status" value="1"/>
</dbReference>
<evidence type="ECO:0000256" key="3">
    <source>
        <dbReference type="ARBA" id="ARBA00022448"/>
    </source>
</evidence>
<dbReference type="PROSITE" id="PS50850">
    <property type="entry name" value="MFS"/>
    <property type="match status" value="1"/>
</dbReference>